<dbReference type="Pfam" id="PF13359">
    <property type="entry name" value="DDE_Tnp_4"/>
    <property type="match status" value="1"/>
</dbReference>
<feature type="region of interest" description="Disordered" evidence="8">
    <location>
        <begin position="244"/>
        <end position="265"/>
    </location>
</feature>
<keyword evidence="7" id="KW-0539">Nucleus</keyword>
<evidence type="ECO:0000259" key="9">
    <source>
        <dbReference type="Pfam" id="PF13359"/>
    </source>
</evidence>
<dbReference type="EMBL" id="JAHFZB010000029">
    <property type="protein sequence ID" value="KAK6472734.1"/>
    <property type="molecule type" value="Genomic_DNA"/>
</dbReference>
<evidence type="ECO:0000256" key="2">
    <source>
        <dbReference type="ARBA" id="ARBA00004123"/>
    </source>
</evidence>
<accession>A0ABR0YJD9</accession>
<evidence type="ECO:0000313" key="10">
    <source>
        <dbReference type="EMBL" id="KAK6472734.1"/>
    </source>
</evidence>
<dbReference type="Proteomes" id="UP001369086">
    <property type="component" value="Unassembled WGS sequence"/>
</dbReference>
<keyword evidence="6" id="KW-0378">Hydrolase</keyword>
<evidence type="ECO:0000313" key="11">
    <source>
        <dbReference type="Proteomes" id="UP001369086"/>
    </source>
</evidence>
<name>A0ABR0YJD9_HUSHU</name>
<sequence length="265" mass="29950">LLVNQESFRGVADRFGMSKGTLHHAFLQFVNGFINLMPKYICWSLSDQFPELAGGFQRNTGFPGVIGCIDRTHIPVRGPSEHRDSFINIKGHASFHPQAVCDSNLKCTNIFTGYVGSVHDACVYRNSDLKKYFDSNPLPVEFHLLDDAAYPLDAAMITPFRDNGHLSETQRRFNTSHSSTHVHIEKAFGLLKCKLRRLHHLDMTLVHRIPSVIASACILHTFVLINESLDDEYQHAIDEVPCQRENPHNTEDESGLARRRIAEEG</sequence>
<feature type="non-terminal residue" evidence="10">
    <location>
        <position position="1"/>
    </location>
</feature>
<keyword evidence="5" id="KW-0479">Metal-binding</keyword>
<reference evidence="10 11" key="1">
    <citation type="submission" date="2021-05" db="EMBL/GenBank/DDBJ databases">
        <authorList>
            <person name="Zahm M."/>
            <person name="Klopp C."/>
            <person name="Cabau C."/>
            <person name="Kuhl H."/>
            <person name="Suciu R."/>
            <person name="Ciorpac M."/>
            <person name="Holostenco D."/>
            <person name="Gessner J."/>
            <person name="Wuertz S."/>
            <person name="Hohne C."/>
            <person name="Stock M."/>
            <person name="Gislard M."/>
            <person name="Lluch J."/>
            <person name="Milhes M."/>
            <person name="Lampietro C."/>
            <person name="Lopez Roques C."/>
            <person name="Donnadieu C."/>
            <person name="Du K."/>
            <person name="Schartl M."/>
            <person name="Guiguen Y."/>
        </authorList>
    </citation>
    <scope>NUCLEOTIDE SEQUENCE [LARGE SCALE GENOMIC DNA]</scope>
    <source>
        <strain evidence="10">Hh-F2</strain>
        <tissue evidence="10">Blood</tissue>
    </source>
</reference>
<organism evidence="10 11">
    <name type="scientific">Huso huso</name>
    <name type="common">Beluga</name>
    <name type="synonym">Acipenser huso</name>
    <dbReference type="NCBI Taxonomy" id="61971"/>
    <lineage>
        <taxon>Eukaryota</taxon>
        <taxon>Metazoa</taxon>
        <taxon>Chordata</taxon>
        <taxon>Craniata</taxon>
        <taxon>Vertebrata</taxon>
        <taxon>Euteleostomi</taxon>
        <taxon>Actinopterygii</taxon>
        <taxon>Chondrostei</taxon>
        <taxon>Acipenseriformes</taxon>
        <taxon>Acipenseridae</taxon>
        <taxon>Huso</taxon>
    </lineage>
</organism>
<evidence type="ECO:0000256" key="7">
    <source>
        <dbReference type="ARBA" id="ARBA00023242"/>
    </source>
</evidence>
<gene>
    <name evidence="10" type="ORF">HHUSO_G28533</name>
</gene>
<protein>
    <submittedName>
        <fullName evidence="10">Nuclease HARBI1</fullName>
    </submittedName>
</protein>
<evidence type="ECO:0000256" key="1">
    <source>
        <dbReference type="ARBA" id="ARBA00001968"/>
    </source>
</evidence>
<evidence type="ECO:0000256" key="4">
    <source>
        <dbReference type="ARBA" id="ARBA00022722"/>
    </source>
</evidence>
<comment type="similarity">
    <text evidence="3">Belongs to the HARBI1 family.</text>
</comment>
<comment type="cofactor">
    <cofactor evidence="1">
        <name>a divalent metal cation</name>
        <dbReference type="ChEBI" id="CHEBI:60240"/>
    </cofactor>
</comment>
<proteinExistence type="inferred from homology"/>
<comment type="subcellular location">
    <subcellularLocation>
        <location evidence="2">Nucleus</location>
    </subcellularLocation>
</comment>
<comment type="caution">
    <text evidence="10">The sequence shown here is derived from an EMBL/GenBank/DDBJ whole genome shotgun (WGS) entry which is preliminary data.</text>
</comment>
<dbReference type="InterPro" id="IPR045249">
    <property type="entry name" value="HARBI1-like"/>
</dbReference>
<keyword evidence="4" id="KW-0540">Nuclease</keyword>
<dbReference type="PANTHER" id="PTHR22930:SF85">
    <property type="entry name" value="GH03217P-RELATED"/>
    <property type="match status" value="1"/>
</dbReference>
<evidence type="ECO:0000256" key="6">
    <source>
        <dbReference type="ARBA" id="ARBA00022801"/>
    </source>
</evidence>
<dbReference type="InterPro" id="IPR027806">
    <property type="entry name" value="HARBI1_dom"/>
</dbReference>
<dbReference type="PANTHER" id="PTHR22930">
    <property type="match status" value="1"/>
</dbReference>
<keyword evidence="11" id="KW-1185">Reference proteome</keyword>
<evidence type="ECO:0000256" key="3">
    <source>
        <dbReference type="ARBA" id="ARBA00006958"/>
    </source>
</evidence>
<feature type="domain" description="DDE Tnp4" evidence="9">
    <location>
        <begin position="69"/>
        <end position="220"/>
    </location>
</feature>
<evidence type="ECO:0000256" key="8">
    <source>
        <dbReference type="SAM" id="MobiDB-lite"/>
    </source>
</evidence>
<evidence type="ECO:0000256" key="5">
    <source>
        <dbReference type="ARBA" id="ARBA00022723"/>
    </source>
</evidence>